<evidence type="ECO:0000256" key="1">
    <source>
        <dbReference type="ARBA" id="ARBA00010401"/>
    </source>
</evidence>
<gene>
    <name evidence="4" type="ORF">H9812_01070</name>
</gene>
<comment type="caution">
    <text evidence="4">The sequence shown here is derived from an EMBL/GenBank/DDBJ whole genome shotgun (WGS) entry which is preliminary data.</text>
</comment>
<dbReference type="AlphaFoldDB" id="A0A9D2IUL4"/>
<dbReference type="PANTHER" id="PTHR11952">
    <property type="entry name" value="UDP- GLUCOSE PYROPHOSPHORYLASE"/>
    <property type="match status" value="1"/>
</dbReference>
<comment type="similarity">
    <text evidence="1">Belongs to the UDPGP type 1 family.</text>
</comment>
<evidence type="ECO:0000313" key="4">
    <source>
        <dbReference type="EMBL" id="HIZ24058.1"/>
    </source>
</evidence>
<accession>A0A9D2IUL4</accession>
<organism evidence="4 5">
    <name type="scientific">Candidatus Gallimonas intestinigallinarum</name>
    <dbReference type="NCBI Taxonomy" id="2838604"/>
    <lineage>
        <taxon>Bacteria</taxon>
        <taxon>Bacillati</taxon>
        <taxon>Bacillota</taxon>
        <taxon>Clostridia</taxon>
        <taxon>Candidatus Gallimonas</taxon>
    </lineage>
</organism>
<dbReference type="EMBL" id="DXBS01000025">
    <property type="protein sequence ID" value="HIZ24058.1"/>
    <property type="molecule type" value="Genomic_DNA"/>
</dbReference>
<protein>
    <submittedName>
        <fullName evidence="4">UDPGP type 1 family protein</fullName>
    </submittedName>
</protein>
<reference evidence="4" key="1">
    <citation type="journal article" date="2021" name="PeerJ">
        <title>Extensive microbial diversity within the chicken gut microbiome revealed by metagenomics and culture.</title>
        <authorList>
            <person name="Gilroy R."/>
            <person name="Ravi A."/>
            <person name="Getino M."/>
            <person name="Pursley I."/>
            <person name="Horton D.L."/>
            <person name="Alikhan N.F."/>
            <person name="Baker D."/>
            <person name="Gharbi K."/>
            <person name="Hall N."/>
            <person name="Watson M."/>
            <person name="Adriaenssens E.M."/>
            <person name="Foster-Nyarko E."/>
            <person name="Jarju S."/>
            <person name="Secka A."/>
            <person name="Antonio M."/>
            <person name="Oren A."/>
            <person name="Chaudhuri R.R."/>
            <person name="La Ragione R."/>
            <person name="Hildebrand F."/>
            <person name="Pallen M.J."/>
        </authorList>
    </citation>
    <scope>NUCLEOTIDE SEQUENCE</scope>
    <source>
        <strain evidence="4">CHK33-5263</strain>
    </source>
</reference>
<dbReference type="Pfam" id="PF01704">
    <property type="entry name" value="UDPGP"/>
    <property type="match status" value="1"/>
</dbReference>
<proteinExistence type="inferred from homology"/>
<sequence>MQYDELKTMLEAHGQMHVLRWWDELDAAGREKLAGQIESIDWETVSLSHIGENGGRGKIGPIEGLSLEEIEARRAEYSAVGREAIVKGKVAAVLLAGGQGTRLGLDGPKGACDIGITKPLYIFEQLIRNLQDVTNACGAYVPLLIMTSDLNDGATRAFFEEHNYFGYPAKEVFFFRQEMAPAVDEQGKLLMSAKDSLALSPNGNGGWYTSLERAGLVEKMAARGVEWFNVFAVDNVLQRIADPVFVGATIASGKASGAKFVRKGYPEERVGVLCLEDGLPTVIEYYELSDEMANLRDGAGRLVYAFGVTLNYLFRLDVLQEIVSQRLPVHAAHKKVPCLDESGALVTPEYENGYKFETLILDMVREAGSCLPFEVVREHEFAPIKNKVGKDSVESARELLKRNGVQL</sequence>
<reference evidence="4" key="2">
    <citation type="submission" date="2021-04" db="EMBL/GenBank/DDBJ databases">
        <authorList>
            <person name="Gilroy R."/>
        </authorList>
    </citation>
    <scope>NUCLEOTIDE SEQUENCE</scope>
    <source>
        <strain evidence="4">CHK33-5263</strain>
    </source>
</reference>
<dbReference type="InterPro" id="IPR002618">
    <property type="entry name" value="UDPGP_fam"/>
</dbReference>
<keyword evidence="3" id="KW-0548">Nucleotidyltransferase</keyword>
<dbReference type="InterPro" id="IPR039741">
    <property type="entry name" value="UDP-sugar_pyrophosphorylase"/>
</dbReference>
<dbReference type="PANTHER" id="PTHR11952:SF2">
    <property type="entry name" value="LD24639P"/>
    <property type="match status" value="1"/>
</dbReference>
<evidence type="ECO:0000256" key="3">
    <source>
        <dbReference type="ARBA" id="ARBA00022695"/>
    </source>
</evidence>
<dbReference type="Gene3D" id="3.90.550.10">
    <property type="entry name" value="Spore Coat Polysaccharide Biosynthesis Protein SpsA, Chain A"/>
    <property type="match status" value="1"/>
</dbReference>
<dbReference type="GO" id="GO:0070569">
    <property type="term" value="F:uridylyltransferase activity"/>
    <property type="evidence" value="ECO:0007669"/>
    <property type="project" value="InterPro"/>
</dbReference>
<name>A0A9D2IUL4_9FIRM</name>
<evidence type="ECO:0000256" key="2">
    <source>
        <dbReference type="ARBA" id="ARBA00022679"/>
    </source>
</evidence>
<keyword evidence="2" id="KW-0808">Transferase</keyword>
<dbReference type="Proteomes" id="UP000824044">
    <property type="component" value="Unassembled WGS sequence"/>
</dbReference>
<dbReference type="CDD" id="cd04193">
    <property type="entry name" value="UDPGlcNAc_PPase"/>
    <property type="match status" value="1"/>
</dbReference>
<dbReference type="SUPFAM" id="SSF53448">
    <property type="entry name" value="Nucleotide-diphospho-sugar transferases"/>
    <property type="match status" value="1"/>
</dbReference>
<evidence type="ECO:0000313" key="5">
    <source>
        <dbReference type="Proteomes" id="UP000824044"/>
    </source>
</evidence>
<dbReference type="InterPro" id="IPR029044">
    <property type="entry name" value="Nucleotide-diphossugar_trans"/>
</dbReference>